<dbReference type="AlphaFoldDB" id="M5EQ48"/>
<evidence type="ECO:0000313" key="2">
    <source>
        <dbReference type="Proteomes" id="UP000012062"/>
    </source>
</evidence>
<dbReference type="EMBL" id="CAUM01000097">
    <property type="protein sequence ID" value="CCV06457.1"/>
    <property type="molecule type" value="Genomic_DNA"/>
</dbReference>
<comment type="caution">
    <text evidence="1">The sequence shown here is derived from an EMBL/GenBank/DDBJ whole genome shotgun (WGS) entry which is preliminary data.</text>
</comment>
<protein>
    <submittedName>
        <fullName evidence="1">Uncharacterized protein</fullName>
    </submittedName>
</protein>
<dbReference type="STRING" id="1297569.MESS2_310082"/>
<evidence type="ECO:0000313" key="1">
    <source>
        <dbReference type="EMBL" id="CCV06457.1"/>
    </source>
</evidence>
<sequence length="61" mass="6550">MNNSALDPSKQLDRHGIPYRAARSVPADFSGWHHDAVTVSLVLGKLSIRGHSPAVSGNNMI</sequence>
<proteinExistence type="predicted"/>
<dbReference type="Proteomes" id="UP000012062">
    <property type="component" value="Unassembled WGS sequence"/>
</dbReference>
<organism evidence="1 2">
    <name type="scientific">Mesorhizobium metallidurans STM 2683</name>
    <dbReference type="NCBI Taxonomy" id="1297569"/>
    <lineage>
        <taxon>Bacteria</taxon>
        <taxon>Pseudomonadati</taxon>
        <taxon>Pseudomonadota</taxon>
        <taxon>Alphaproteobacteria</taxon>
        <taxon>Hyphomicrobiales</taxon>
        <taxon>Phyllobacteriaceae</taxon>
        <taxon>Mesorhizobium</taxon>
    </lineage>
</organism>
<reference evidence="1 2" key="1">
    <citation type="submission" date="2013-02" db="EMBL/GenBank/DDBJ databases">
        <authorList>
            <person name="Genoscope - CEA"/>
        </authorList>
    </citation>
    <scope>NUCLEOTIDE SEQUENCE [LARGE SCALE GENOMIC DNA]</scope>
    <source>
        <strain evidence="1 2">STM 2683</strain>
    </source>
</reference>
<keyword evidence="2" id="KW-1185">Reference proteome</keyword>
<accession>M5EQ48</accession>
<gene>
    <name evidence="1" type="ORF">MESS2_310082</name>
</gene>
<name>M5EQ48_9HYPH</name>